<dbReference type="Gene3D" id="6.10.250.2560">
    <property type="match status" value="1"/>
</dbReference>
<feature type="compositionally biased region" description="Polar residues" evidence="6">
    <location>
        <begin position="557"/>
        <end position="573"/>
    </location>
</feature>
<comment type="subunit">
    <text evidence="4">Associates with the RNA polymerase II complex.</text>
</comment>
<proteinExistence type="predicted"/>
<evidence type="ECO:0000256" key="2">
    <source>
        <dbReference type="ARBA" id="ARBA00022553"/>
    </source>
</evidence>
<feature type="compositionally biased region" description="Acidic residues" evidence="6">
    <location>
        <begin position="464"/>
        <end position="476"/>
    </location>
</feature>
<feature type="region of interest" description="Disordered" evidence="6">
    <location>
        <begin position="168"/>
        <end position="189"/>
    </location>
</feature>
<evidence type="ECO:0000313" key="8">
    <source>
        <dbReference type="EMBL" id="CAG5132002.1"/>
    </source>
</evidence>
<feature type="region of interest" description="Disordered" evidence="6">
    <location>
        <begin position="692"/>
        <end position="935"/>
    </location>
</feature>
<accession>A0A8S3ZVP5</accession>
<evidence type="ECO:0000256" key="3">
    <source>
        <dbReference type="ARBA" id="ARBA00022990"/>
    </source>
</evidence>
<feature type="region of interest" description="Disordered" evidence="6">
    <location>
        <begin position="537"/>
        <end position="619"/>
    </location>
</feature>
<dbReference type="Proteomes" id="UP000678393">
    <property type="component" value="Unassembled WGS sequence"/>
</dbReference>
<gene>
    <name evidence="8" type="ORF">CUNI_LOCUS17560</name>
</gene>
<dbReference type="Pfam" id="PF04818">
    <property type="entry name" value="CID"/>
    <property type="match status" value="1"/>
</dbReference>
<dbReference type="GO" id="GO:0031124">
    <property type="term" value="P:mRNA 3'-end processing"/>
    <property type="evidence" value="ECO:0007669"/>
    <property type="project" value="TreeGrafter"/>
</dbReference>
<feature type="domain" description="CID" evidence="7">
    <location>
        <begin position="6"/>
        <end position="137"/>
    </location>
</feature>
<dbReference type="PANTHER" id="PTHR12460:SF40">
    <property type="entry name" value="REGULATION OF NUCLEAR PRE-MRNA DOMAIN-CONTAINING PROTEIN 2"/>
    <property type="match status" value="1"/>
</dbReference>
<dbReference type="GO" id="GO:0000993">
    <property type="term" value="F:RNA polymerase II complex binding"/>
    <property type="evidence" value="ECO:0007669"/>
    <property type="project" value="TreeGrafter"/>
</dbReference>
<dbReference type="SUPFAM" id="SSF48464">
    <property type="entry name" value="ENTH/VHS domain"/>
    <property type="match status" value="1"/>
</dbReference>
<name>A0A8S3ZVP5_9EUPU</name>
<comment type="caution">
    <text evidence="8">The sequence shown here is derived from an EMBL/GenBank/DDBJ whole genome shotgun (WGS) entry which is preliminary data.</text>
</comment>
<feature type="compositionally biased region" description="Polar residues" evidence="6">
    <location>
        <begin position="537"/>
        <end position="550"/>
    </location>
</feature>
<feature type="compositionally biased region" description="Acidic residues" evidence="6">
    <location>
        <begin position="782"/>
        <end position="795"/>
    </location>
</feature>
<protein>
    <recommendedName>
        <fullName evidence="5">Regulation of nuclear pre-mRNA domain-containing protein 2</fullName>
    </recommendedName>
</protein>
<dbReference type="FunFam" id="1.25.40.90:FF:000020">
    <property type="entry name" value="regulation of nuclear pre-mRNA domain-containing protein 2 isoform X1"/>
    <property type="match status" value="1"/>
</dbReference>
<evidence type="ECO:0000313" key="9">
    <source>
        <dbReference type="Proteomes" id="UP000678393"/>
    </source>
</evidence>
<feature type="region of interest" description="Disordered" evidence="6">
    <location>
        <begin position="965"/>
        <end position="986"/>
    </location>
</feature>
<keyword evidence="2" id="KW-0597">Phosphoprotein</keyword>
<dbReference type="OrthoDB" id="10069473at2759"/>
<organism evidence="8 9">
    <name type="scientific">Candidula unifasciata</name>
    <dbReference type="NCBI Taxonomy" id="100452"/>
    <lineage>
        <taxon>Eukaryota</taxon>
        <taxon>Metazoa</taxon>
        <taxon>Spiralia</taxon>
        <taxon>Lophotrochozoa</taxon>
        <taxon>Mollusca</taxon>
        <taxon>Gastropoda</taxon>
        <taxon>Heterobranchia</taxon>
        <taxon>Euthyneura</taxon>
        <taxon>Panpulmonata</taxon>
        <taxon>Eupulmonata</taxon>
        <taxon>Stylommatophora</taxon>
        <taxon>Helicina</taxon>
        <taxon>Helicoidea</taxon>
        <taxon>Geomitridae</taxon>
        <taxon>Candidula</taxon>
    </lineage>
</organism>
<evidence type="ECO:0000259" key="7">
    <source>
        <dbReference type="PROSITE" id="PS51391"/>
    </source>
</evidence>
<feature type="compositionally biased region" description="Basic and acidic residues" evidence="6">
    <location>
        <begin position="864"/>
        <end position="935"/>
    </location>
</feature>
<dbReference type="CDD" id="cd16981">
    <property type="entry name" value="CID_RPRD_like"/>
    <property type="match status" value="1"/>
</dbReference>
<dbReference type="SMART" id="SM00582">
    <property type="entry name" value="RPR"/>
    <property type="match status" value="1"/>
</dbReference>
<feature type="region of interest" description="Disordered" evidence="6">
    <location>
        <begin position="381"/>
        <end position="420"/>
    </location>
</feature>
<feature type="compositionally biased region" description="Polar residues" evidence="6">
    <location>
        <begin position="438"/>
        <end position="449"/>
    </location>
</feature>
<reference evidence="8" key="1">
    <citation type="submission" date="2021-04" db="EMBL/GenBank/DDBJ databases">
        <authorList>
            <consortium name="Molecular Ecology Group"/>
        </authorList>
    </citation>
    <scope>NUCLEOTIDE SEQUENCE</scope>
</reference>
<feature type="compositionally biased region" description="Basic and acidic residues" evidence="6">
    <location>
        <begin position="168"/>
        <end position="184"/>
    </location>
</feature>
<feature type="region of interest" description="Disordered" evidence="6">
    <location>
        <begin position="322"/>
        <end position="342"/>
    </location>
</feature>
<feature type="compositionally biased region" description="Acidic residues" evidence="6">
    <location>
        <begin position="720"/>
        <end position="729"/>
    </location>
</feature>
<evidence type="ECO:0000256" key="5">
    <source>
        <dbReference type="ARBA" id="ARBA00067342"/>
    </source>
</evidence>
<dbReference type="AlphaFoldDB" id="A0A8S3ZVP5"/>
<keyword evidence="1" id="KW-0488">Methylation</keyword>
<feature type="compositionally biased region" description="Basic residues" evidence="6">
    <location>
        <begin position="825"/>
        <end position="837"/>
    </location>
</feature>
<dbReference type="InterPro" id="IPR008942">
    <property type="entry name" value="ENTH_VHS"/>
</dbReference>
<dbReference type="EMBL" id="CAJHNH020005013">
    <property type="protein sequence ID" value="CAG5132002.1"/>
    <property type="molecule type" value="Genomic_DNA"/>
</dbReference>
<keyword evidence="3" id="KW-0007">Acetylation</keyword>
<dbReference type="PROSITE" id="PS51391">
    <property type="entry name" value="CID"/>
    <property type="match status" value="1"/>
</dbReference>
<feature type="region of interest" description="Disordered" evidence="6">
    <location>
        <begin position="638"/>
        <end position="669"/>
    </location>
</feature>
<dbReference type="Gene3D" id="1.25.40.90">
    <property type="match status" value="1"/>
</dbReference>
<feature type="compositionally biased region" description="Polar residues" evidence="6">
    <location>
        <begin position="381"/>
        <end position="396"/>
    </location>
</feature>
<evidence type="ECO:0000256" key="6">
    <source>
        <dbReference type="SAM" id="MobiDB-lite"/>
    </source>
</evidence>
<keyword evidence="9" id="KW-1185">Reference proteome</keyword>
<feature type="compositionally biased region" description="Pro residues" evidence="6">
    <location>
        <begin position="600"/>
        <end position="619"/>
    </location>
</feature>
<evidence type="ECO:0000256" key="4">
    <source>
        <dbReference type="ARBA" id="ARBA00062892"/>
    </source>
</evidence>
<sequence length="986" mass="110534">MIKKMASALNEDSVEKKLKTVTNTQDSIQTLSLWIIHHKNHHAKIVELWMRVLRKSVQPSHRLTLFYLCNDVVQTCKKKKAYVYNATFKEHLREAAALVRDHSVKGKVERIFNIWEERNVFDSAFVKSLHSILNGQPVKSPQKYKVLTEEEITNAPISPMNTPRVEFESKEAAPEPHNTDGMAEHDEEESARILAEFKPHEMIDQITAFRRMELEIQLKASQLSHLKFDVSNLDAVKHLKDRAHGNDYSNQFEDSCSKLEDLVKRQTRHIEDQQAMIETLRLSETFYEEQYREAKIVANAYKNFGARINNMKKKLDELKRTFPEEESPVSSPDVNAPSPGNTPPYIASASYGYNPAAPMNYGKGLQKKVWSYSDAGSMSGISVMGDSSPNTNTFQESPPLEAPSPEGTPPDLNLDGSDNVNVSLDSRLASFFDRNRSDSSNPPVYTPQMSRIPVSSSKVKVVTDDDGGTTPLDDETPTTPVQDENLVSPPKRNTPPKKENPIDFLSRLISQTQKAPVKTGAPSFLDSLTMLTSFNKKPETDSQQQANAPQSWAAWKMQSTESNTSPSQPSSPMSYGPPASIPSSSPLPYRSNSNLSTPSTPYPSTPTMVPPPMPMPVPPPVSLNVPPPPPPPFGLASVIAANFSGPPPPVFQQTSPGQKENWPDLKPIQPSEHAIPIRTSHNSVLKELVPAEDVDGKPAPPLSKESSTSSAIVPDAMEIVSDEESDAEIDEKPSLKSSELAGDAKTEFAQKLKQKTSQGVVKSHVFVPNPERPNLMTLTVSDDLDEEDMIDEDTVVEGAPAWSEKSHKSSHRSRSRSRSREKDRSHKHKKKKKYKRSHNSDDNSNHSEVEDESKGISTVGSVVKKIDARSSRHSRDSSKGDKYDYDDNYDSRKHDKYDDDRKHDERKYDDRKYDRYDDKGGHDGRGDYRTYKPYKGTKDVKDTVQAYTQAYRDAFFQQYTMGRLNFFPPGPPPPPLDPRRSAYGKY</sequence>
<dbReference type="InterPro" id="IPR006569">
    <property type="entry name" value="CID_dom"/>
</dbReference>
<evidence type="ECO:0000256" key="1">
    <source>
        <dbReference type="ARBA" id="ARBA00022481"/>
    </source>
</evidence>
<feature type="region of interest" description="Disordered" evidence="6">
    <location>
        <begin position="433"/>
        <end position="501"/>
    </location>
</feature>
<dbReference type="PANTHER" id="PTHR12460">
    <property type="entry name" value="CYCLIN-DEPENDENT KINASE INHIBITOR-RELATED PROTEIN"/>
    <property type="match status" value="1"/>
</dbReference>
<feature type="compositionally biased region" description="Basic residues" evidence="6">
    <location>
        <begin position="808"/>
        <end position="817"/>
    </location>
</feature>
<feature type="compositionally biased region" description="Low complexity" evidence="6">
    <location>
        <begin position="574"/>
        <end position="599"/>
    </location>
</feature>
<feature type="compositionally biased region" description="Basic and acidic residues" evidence="6">
    <location>
        <begin position="838"/>
        <end position="854"/>
    </location>
</feature>